<dbReference type="PANTHER" id="PTHR43861">
    <property type="entry name" value="TRANS-ACONITATE 2-METHYLTRANSFERASE-RELATED"/>
    <property type="match status" value="1"/>
</dbReference>
<dbReference type="GO" id="GO:0032259">
    <property type="term" value="P:methylation"/>
    <property type="evidence" value="ECO:0007669"/>
    <property type="project" value="UniProtKB-KW"/>
</dbReference>
<dbReference type="Gene3D" id="3.40.50.150">
    <property type="entry name" value="Vaccinia Virus protein VP39"/>
    <property type="match status" value="1"/>
</dbReference>
<dbReference type="InterPro" id="IPR029063">
    <property type="entry name" value="SAM-dependent_MTases_sf"/>
</dbReference>
<keyword evidence="4" id="KW-0949">S-adenosyl-L-methionine</keyword>
<evidence type="ECO:0000256" key="3">
    <source>
        <dbReference type="ARBA" id="ARBA00022679"/>
    </source>
</evidence>
<dbReference type="SUPFAM" id="SSF53335">
    <property type="entry name" value="S-adenosyl-L-methionine-dependent methyltransferases"/>
    <property type="match status" value="1"/>
</dbReference>
<keyword evidence="3" id="KW-0808">Transferase</keyword>
<sequence>MPATEPTWDPARYLAYADERSRPFGELLARVPADADRVRTVVDLGCGPGHLTPLLTSRWPGATVHGLDSSPEMVEAARRRGDGATYDVADLRDWLAGDERADVLVTNATLQWVPDHLGLLPALVEHVSPGGWLAIGVPANFDEPSHVLREQLAAEEPYAEHTGGVASPAAPGARAYHESLTALGCAVDAWETTYLHVLAGEDPVFTWISGTGARPTLQALPADLRPGFESELKARLRAAYPPGPAGVVMPFRRVFVVAQVPGGGAATGGAE</sequence>
<evidence type="ECO:0000256" key="2">
    <source>
        <dbReference type="ARBA" id="ARBA00022603"/>
    </source>
</evidence>
<accession>A0A6J6SC27</accession>
<dbReference type="Pfam" id="PF13489">
    <property type="entry name" value="Methyltransf_23"/>
    <property type="match status" value="1"/>
</dbReference>
<reference evidence="5" key="1">
    <citation type="submission" date="2020-05" db="EMBL/GenBank/DDBJ databases">
        <authorList>
            <person name="Chiriac C."/>
            <person name="Salcher M."/>
            <person name="Ghai R."/>
            <person name="Kavagutti S V."/>
        </authorList>
    </citation>
    <scope>NUCLEOTIDE SEQUENCE</scope>
</reference>
<organism evidence="5">
    <name type="scientific">freshwater metagenome</name>
    <dbReference type="NCBI Taxonomy" id="449393"/>
    <lineage>
        <taxon>unclassified sequences</taxon>
        <taxon>metagenomes</taxon>
        <taxon>ecological metagenomes</taxon>
    </lineage>
</organism>
<dbReference type="PANTHER" id="PTHR43861:SF1">
    <property type="entry name" value="TRANS-ACONITATE 2-METHYLTRANSFERASE"/>
    <property type="match status" value="1"/>
</dbReference>
<proteinExistence type="inferred from homology"/>
<dbReference type="InterPro" id="IPR023149">
    <property type="entry name" value="Trans_acon_MeTrfase_C"/>
</dbReference>
<protein>
    <submittedName>
        <fullName evidence="5">Unannotated protein</fullName>
    </submittedName>
</protein>
<dbReference type="Gene3D" id="1.10.150.290">
    <property type="entry name" value="S-adenosyl-L-methionine-dependent methyltransferases"/>
    <property type="match status" value="1"/>
</dbReference>
<evidence type="ECO:0000256" key="1">
    <source>
        <dbReference type="ARBA" id="ARBA00022490"/>
    </source>
</evidence>
<dbReference type="AlphaFoldDB" id="A0A6J6SC27"/>
<dbReference type="InterPro" id="IPR023506">
    <property type="entry name" value="Trans-aconitate_MeTrfase"/>
</dbReference>
<dbReference type="HAMAP" id="MF_00560">
    <property type="entry name" value="Tran_acon_Me_trans"/>
    <property type="match status" value="1"/>
</dbReference>
<keyword evidence="2" id="KW-0489">Methyltransferase</keyword>
<name>A0A6J6SC27_9ZZZZ</name>
<gene>
    <name evidence="5" type="ORF">UFOPK2761_00611</name>
</gene>
<keyword evidence="1" id="KW-0963">Cytoplasm</keyword>
<dbReference type="CDD" id="cd02440">
    <property type="entry name" value="AdoMet_MTases"/>
    <property type="match status" value="1"/>
</dbReference>
<evidence type="ECO:0000256" key="4">
    <source>
        <dbReference type="ARBA" id="ARBA00022691"/>
    </source>
</evidence>
<evidence type="ECO:0000313" key="5">
    <source>
        <dbReference type="EMBL" id="CAB4732424.1"/>
    </source>
</evidence>
<dbReference type="EMBL" id="CAEZYQ010000003">
    <property type="protein sequence ID" value="CAB4732424.1"/>
    <property type="molecule type" value="Genomic_DNA"/>
</dbReference>
<dbReference type="GO" id="GO:0030798">
    <property type="term" value="F:trans-aconitate 2-methyltransferase activity"/>
    <property type="evidence" value="ECO:0007669"/>
    <property type="project" value="InterPro"/>
</dbReference>